<dbReference type="Pfam" id="PF01145">
    <property type="entry name" value="Band_7"/>
    <property type="match status" value="1"/>
</dbReference>
<dbReference type="InterPro" id="IPR001107">
    <property type="entry name" value="Band_7"/>
</dbReference>
<accession>A0A7U9XVL4</accession>
<organism evidence="2 3">
    <name type="scientific">Mariniplasma anaerobium</name>
    <dbReference type="NCBI Taxonomy" id="2735436"/>
    <lineage>
        <taxon>Bacteria</taxon>
        <taxon>Bacillati</taxon>
        <taxon>Mycoplasmatota</taxon>
        <taxon>Mollicutes</taxon>
        <taxon>Acholeplasmatales</taxon>
        <taxon>Acholeplasmataceae</taxon>
        <taxon>Mariniplasma</taxon>
    </lineage>
</organism>
<dbReference type="KEGG" id="manr:MPAN_008510"/>
<feature type="domain" description="Band 7" evidence="1">
    <location>
        <begin position="24"/>
        <end position="122"/>
    </location>
</feature>
<dbReference type="EMBL" id="AP024412">
    <property type="protein sequence ID" value="BCR35958.1"/>
    <property type="molecule type" value="Genomic_DNA"/>
</dbReference>
<proteinExistence type="predicted"/>
<reference evidence="2" key="1">
    <citation type="submission" date="2021-01" db="EMBL/GenBank/DDBJ databases">
        <title>Draft genome sequence of Acholeplasmataceae bacterium strain Mahy22.</title>
        <authorList>
            <person name="Watanabe M."/>
            <person name="Kojima H."/>
            <person name="Fukui M."/>
        </authorList>
    </citation>
    <scope>NUCLEOTIDE SEQUENCE</scope>
    <source>
        <strain evidence="2">Mahy22</strain>
    </source>
</reference>
<dbReference type="AlphaFoldDB" id="A0A7U9XVL4"/>
<dbReference type="Proteomes" id="UP000620133">
    <property type="component" value="Chromosome"/>
</dbReference>
<evidence type="ECO:0000313" key="3">
    <source>
        <dbReference type="Proteomes" id="UP000620133"/>
    </source>
</evidence>
<protein>
    <recommendedName>
        <fullName evidence="1">Band 7 domain-containing protein</fullName>
    </recommendedName>
</protein>
<gene>
    <name evidence="2" type="ORF">MPAN_008510</name>
</gene>
<evidence type="ECO:0000259" key="1">
    <source>
        <dbReference type="Pfam" id="PF01145"/>
    </source>
</evidence>
<evidence type="ECO:0000313" key="2">
    <source>
        <dbReference type="EMBL" id="BCR35958.1"/>
    </source>
</evidence>
<keyword evidence="3" id="KW-1185">Reference proteome</keyword>
<sequence>MPDILTIILLFLGLIILLMLPNIKIVRQDEVMIIERLGSFHKLLDQPGIYFVVPLLDRNIQTVSLKKQHIKKKLTIIENEDINKTIEISYNMTITDPKTYVYASLDSNDTIHTYIKEALEAEMDIEEILSETIDYAKTYGFLIEELNFK</sequence>
<name>A0A7U9XVL4_9MOLU</name>
<dbReference type="RefSeq" id="WP_176239801.1">
    <property type="nucleotide sequence ID" value="NZ_AP024412.1"/>
</dbReference>